<organism evidence="2 3">
    <name type="scientific">Sedimenticola selenatireducens</name>
    <dbReference type="NCBI Taxonomy" id="191960"/>
    <lineage>
        <taxon>Bacteria</taxon>
        <taxon>Pseudomonadati</taxon>
        <taxon>Pseudomonadota</taxon>
        <taxon>Gammaproteobacteria</taxon>
        <taxon>Chromatiales</taxon>
        <taxon>Sedimenticolaceae</taxon>
        <taxon>Sedimenticola</taxon>
    </lineage>
</organism>
<dbReference type="InterPro" id="IPR029058">
    <property type="entry name" value="AB_hydrolase_fold"/>
</dbReference>
<protein>
    <submittedName>
        <fullName evidence="2">Alpha/beta hydrolase</fullName>
    </submittedName>
</protein>
<dbReference type="PANTHER" id="PTHR43689:SF8">
    <property type="entry name" value="ALPHA_BETA-HYDROLASES SUPERFAMILY PROTEIN"/>
    <property type="match status" value="1"/>
</dbReference>
<evidence type="ECO:0000259" key="1">
    <source>
        <dbReference type="Pfam" id="PF12697"/>
    </source>
</evidence>
<keyword evidence="2" id="KW-0378">Hydrolase</keyword>
<dbReference type="GO" id="GO:0016787">
    <property type="term" value="F:hydrolase activity"/>
    <property type="evidence" value="ECO:0007669"/>
    <property type="project" value="UniProtKB-KW"/>
</dbReference>
<evidence type="ECO:0000313" key="3">
    <source>
        <dbReference type="Proteomes" id="UP000235015"/>
    </source>
</evidence>
<dbReference type="AlphaFoldDB" id="A0A2N6D179"/>
<dbReference type="PANTHER" id="PTHR43689">
    <property type="entry name" value="HYDROLASE"/>
    <property type="match status" value="1"/>
</dbReference>
<dbReference type="STRING" id="1111735.GCA_000428045_03242"/>
<feature type="domain" description="AB hydrolase-1" evidence="1">
    <location>
        <begin position="30"/>
        <end position="249"/>
    </location>
</feature>
<name>A0A2N6D179_9GAMM</name>
<dbReference type="EMBL" id="PKUN01000001">
    <property type="protein sequence ID" value="PLX63444.1"/>
    <property type="molecule type" value="Genomic_DNA"/>
</dbReference>
<evidence type="ECO:0000313" key="2">
    <source>
        <dbReference type="EMBL" id="PLX63444.1"/>
    </source>
</evidence>
<dbReference type="Gene3D" id="3.40.50.1820">
    <property type="entry name" value="alpha/beta hydrolase"/>
    <property type="match status" value="1"/>
</dbReference>
<dbReference type="Proteomes" id="UP000235015">
    <property type="component" value="Unassembled WGS sequence"/>
</dbReference>
<proteinExistence type="predicted"/>
<comment type="caution">
    <text evidence="2">The sequence shown here is derived from an EMBL/GenBank/DDBJ whole genome shotgun (WGS) entry which is preliminary data.</text>
</comment>
<sequence length="272" mass="30904">MSQSQNYLMVDGVRLECRWYGRRKADQPVLVLLHEGLGCIDMWRDFPDRLAEQTDLAVFVYSRHGYGRSDPFERPLEVGFMHREGLEILPGVLDEAGIDQAILVGHSDGASIALIYSGERSDTRIRGLVLLAPHLFVEEETLEGIRQAKQAFDTGRLADRLQRYHGDHTESTFRHWSGIWLDPRFTAWNIESSLPGIKVPLLAIMGEDDQYGTLAQINTLAERLPEQTGLAVLKDCGHSPHLEQMEQTLERITDFLRLQGQVDQYRPDPEPA</sequence>
<dbReference type="Pfam" id="PF12697">
    <property type="entry name" value="Abhydrolase_6"/>
    <property type="match status" value="1"/>
</dbReference>
<dbReference type="InterPro" id="IPR000073">
    <property type="entry name" value="AB_hydrolase_1"/>
</dbReference>
<dbReference type="SUPFAM" id="SSF53474">
    <property type="entry name" value="alpha/beta-Hydrolases"/>
    <property type="match status" value="1"/>
</dbReference>
<accession>A0A2N6D179</accession>
<gene>
    <name evidence="2" type="ORF">C0630_00610</name>
</gene>
<dbReference type="RefSeq" id="WP_273437221.1">
    <property type="nucleotide sequence ID" value="NZ_PKUN01000001.1"/>
</dbReference>
<reference evidence="2 3" key="1">
    <citation type="submission" date="2017-11" db="EMBL/GenBank/DDBJ databases">
        <title>Genome-resolved metagenomics identifies genetic mobility, metabolic interactions, and unexpected diversity in perchlorate-reducing communities.</title>
        <authorList>
            <person name="Barnum T.P."/>
            <person name="Figueroa I.A."/>
            <person name="Carlstrom C.I."/>
            <person name="Lucas L.N."/>
            <person name="Engelbrektson A.L."/>
            <person name="Coates J.D."/>
        </authorList>
    </citation>
    <scope>NUCLEOTIDE SEQUENCE [LARGE SCALE GENOMIC DNA]</scope>
    <source>
        <strain evidence="2">BM301</strain>
    </source>
</reference>